<keyword evidence="4" id="KW-0187">Copper transport</keyword>
<gene>
    <name evidence="5" type="ORF">GQ607_013209</name>
</gene>
<dbReference type="InterPro" id="IPR007274">
    <property type="entry name" value="Cop_transporter"/>
</dbReference>
<dbReference type="Pfam" id="PF04145">
    <property type="entry name" value="Ctr"/>
    <property type="match status" value="1"/>
</dbReference>
<feature type="transmembrane region" description="Helical" evidence="4">
    <location>
        <begin position="152"/>
        <end position="171"/>
    </location>
</feature>
<comment type="similarity">
    <text evidence="4">Belongs to the copper transporter (Ctr) (TC 1.A.56) family. SLC31A subfamily.</text>
</comment>
<keyword evidence="1 4" id="KW-0812">Transmembrane</keyword>
<dbReference type="GO" id="GO:0005375">
    <property type="term" value="F:copper ion transmembrane transporter activity"/>
    <property type="evidence" value="ECO:0007669"/>
    <property type="project" value="UniProtKB-UniRule"/>
</dbReference>
<comment type="caution">
    <text evidence="5">The sequence shown here is derived from an EMBL/GenBank/DDBJ whole genome shotgun (WGS) entry which is preliminary data.</text>
</comment>
<proteinExistence type="inferred from homology"/>
<dbReference type="PANTHER" id="PTHR12483:SF120">
    <property type="entry name" value="HIGH-AFFINITY COPPER TRANSPORTER CTRA2"/>
    <property type="match status" value="1"/>
</dbReference>
<evidence type="ECO:0000256" key="3">
    <source>
        <dbReference type="ARBA" id="ARBA00023136"/>
    </source>
</evidence>
<name>A0A8H3VZM7_9PEZI</name>
<evidence type="ECO:0000256" key="1">
    <source>
        <dbReference type="ARBA" id="ARBA00022692"/>
    </source>
</evidence>
<keyword evidence="6" id="KW-1185">Reference proteome</keyword>
<evidence type="ECO:0000313" key="5">
    <source>
        <dbReference type="EMBL" id="KAF0319561.1"/>
    </source>
</evidence>
<protein>
    <recommendedName>
        <fullName evidence="4">Copper transport protein</fullName>
    </recommendedName>
</protein>
<keyword evidence="3 4" id="KW-0472">Membrane</keyword>
<evidence type="ECO:0000313" key="6">
    <source>
        <dbReference type="Proteomes" id="UP000434172"/>
    </source>
</evidence>
<reference evidence="5 6" key="1">
    <citation type="submission" date="2019-12" db="EMBL/GenBank/DDBJ databases">
        <title>A genome sequence resource for the geographically widespread anthracnose pathogen Colletotrichum asianum.</title>
        <authorList>
            <person name="Meng Y."/>
        </authorList>
    </citation>
    <scope>NUCLEOTIDE SEQUENCE [LARGE SCALE GENOMIC DNA]</scope>
    <source>
        <strain evidence="5 6">ICMP 18580</strain>
    </source>
</reference>
<keyword evidence="4" id="KW-0813">Transport</keyword>
<keyword evidence="2 4" id="KW-1133">Transmembrane helix</keyword>
<dbReference type="AlphaFoldDB" id="A0A8H3VZM7"/>
<keyword evidence="4" id="KW-0186">Copper</keyword>
<dbReference type="Proteomes" id="UP000434172">
    <property type="component" value="Unassembled WGS sequence"/>
</dbReference>
<accession>A0A8H3VZM7</accession>
<dbReference type="PANTHER" id="PTHR12483">
    <property type="entry name" value="SOLUTE CARRIER FAMILY 31 COPPER TRANSPORTERS"/>
    <property type="match status" value="1"/>
</dbReference>
<evidence type="ECO:0000256" key="4">
    <source>
        <dbReference type="RuleBase" id="RU367022"/>
    </source>
</evidence>
<dbReference type="GO" id="GO:0005886">
    <property type="term" value="C:plasma membrane"/>
    <property type="evidence" value="ECO:0007669"/>
    <property type="project" value="TreeGrafter"/>
</dbReference>
<dbReference type="OrthoDB" id="73901at2759"/>
<feature type="transmembrane region" description="Helical" evidence="4">
    <location>
        <begin position="45"/>
        <end position="63"/>
    </location>
</feature>
<organism evidence="5 6">
    <name type="scientific">Colletotrichum asianum</name>
    <dbReference type="NCBI Taxonomy" id="702518"/>
    <lineage>
        <taxon>Eukaryota</taxon>
        <taxon>Fungi</taxon>
        <taxon>Dikarya</taxon>
        <taxon>Ascomycota</taxon>
        <taxon>Pezizomycotina</taxon>
        <taxon>Sordariomycetes</taxon>
        <taxon>Hypocreomycetidae</taxon>
        <taxon>Glomerellales</taxon>
        <taxon>Glomerellaceae</taxon>
        <taxon>Colletotrichum</taxon>
        <taxon>Colletotrichum gloeosporioides species complex</taxon>
    </lineage>
</organism>
<sequence length="180" mass="19705">MDMTEHNHGHSNDGDGSMTMPVVFHTAMSTSLFSETWTPRTTGQYAGTCLTLITFTIILRALLAFKPRLETTVWAGHDDTRGRLVVGHDDEETGKEQMPTRANSTRQIHPDNGLRGMISEANIRLGRAVYEVVIALLGYLLMLAVMSMNVGYFVSILVGVFLGTLGLGGIARDSTFDHCS</sequence>
<evidence type="ECO:0000256" key="2">
    <source>
        <dbReference type="ARBA" id="ARBA00022989"/>
    </source>
</evidence>
<keyword evidence="4" id="KW-0406">Ion transport</keyword>
<comment type="subcellular location">
    <subcellularLocation>
        <location evidence="4">Membrane</location>
        <topology evidence="4">Multi-pass membrane protein</topology>
    </subcellularLocation>
</comment>
<feature type="transmembrane region" description="Helical" evidence="4">
    <location>
        <begin position="128"/>
        <end position="146"/>
    </location>
</feature>
<dbReference type="EMBL" id="WOWK01000094">
    <property type="protein sequence ID" value="KAF0319561.1"/>
    <property type="molecule type" value="Genomic_DNA"/>
</dbReference>